<protein>
    <submittedName>
        <fullName evidence="1">Carboxypeptidase regulatory-like domain-containing protein</fullName>
    </submittedName>
</protein>
<evidence type="ECO:0000313" key="1">
    <source>
        <dbReference type="EMBL" id="SEB63042.1"/>
    </source>
</evidence>
<keyword evidence="1" id="KW-0121">Carboxypeptidase</keyword>
<dbReference type="Gene3D" id="2.60.40.1120">
    <property type="entry name" value="Carboxypeptidase-like, regulatory domain"/>
    <property type="match status" value="1"/>
</dbReference>
<reference evidence="1 2" key="1">
    <citation type="submission" date="2016-10" db="EMBL/GenBank/DDBJ databases">
        <authorList>
            <person name="de Groot N.N."/>
        </authorList>
    </citation>
    <scope>NUCLEOTIDE SEQUENCE [LARGE SCALE GENOMIC DNA]</scope>
    <source>
        <strain evidence="1 2">AB35.6</strain>
    </source>
</reference>
<dbReference type="GO" id="GO:0004180">
    <property type="term" value="F:carboxypeptidase activity"/>
    <property type="evidence" value="ECO:0007669"/>
    <property type="project" value="UniProtKB-KW"/>
</dbReference>
<dbReference type="SUPFAM" id="SSF49452">
    <property type="entry name" value="Starch-binding domain-like"/>
    <property type="match status" value="1"/>
</dbReference>
<gene>
    <name evidence="1" type="ORF">SAMN05443244_1389</name>
</gene>
<proteinExistence type="predicted"/>
<dbReference type="AlphaFoldDB" id="A0A1H4KYK9"/>
<name>A0A1H4KYK9_9BACT</name>
<sequence>MFRIRGPVAALVVCLCVRICAGQQGGAVVESTLPDGPKADSNASLTGVITDQEGGLLPGAHVEVTASGRTTAQLADSSGTFHVYGLAAGHYTVRAAASGFEAEVEEGTLATAEQKELEPLALPATVATSVSVVASSHDIAVAQLAAEEKQRVLGVIPNFYVVYFRNPAPLTTKQKFHLAWRSTLDPVSFLGSGVAAGIEQATGGVNGWGYDGKGYAQRYGANFADGAVSTFLGGAILPVIFHQDPRYYWQGTGTKTSRAKHAIASVFVCRGDDGRREFNYSSVLGNFASAGISNLYYPAANRNGAGLTLTNAALGSAFGAFAAIMQEFVVPKLTPHRPASAPLPDPIDNH</sequence>
<organism evidence="1 2">
    <name type="scientific">Terriglobus roseus</name>
    <dbReference type="NCBI Taxonomy" id="392734"/>
    <lineage>
        <taxon>Bacteria</taxon>
        <taxon>Pseudomonadati</taxon>
        <taxon>Acidobacteriota</taxon>
        <taxon>Terriglobia</taxon>
        <taxon>Terriglobales</taxon>
        <taxon>Acidobacteriaceae</taxon>
        <taxon>Terriglobus</taxon>
    </lineage>
</organism>
<accession>A0A1H4KYK9</accession>
<keyword evidence="1" id="KW-0645">Protease</keyword>
<dbReference type="Pfam" id="PF13620">
    <property type="entry name" value="CarboxypepD_reg"/>
    <property type="match status" value="1"/>
</dbReference>
<evidence type="ECO:0000313" key="2">
    <source>
        <dbReference type="Proteomes" id="UP000182409"/>
    </source>
</evidence>
<dbReference type="InterPro" id="IPR013784">
    <property type="entry name" value="Carb-bd-like_fold"/>
</dbReference>
<dbReference type="RefSeq" id="WP_139285126.1">
    <property type="nucleotide sequence ID" value="NZ_FNSD01000001.1"/>
</dbReference>
<dbReference type="EMBL" id="FNSD01000001">
    <property type="protein sequence ID" value="SEB63042.1"/>
    <property type="molecule type" value="Genomic_DNA"/>
</dbReference>
<dbReference type="Proteomes" id="UP000182409">
    <property type="component" value="Unassembled WGS sequence"/>
</dbReference>
<dbReference type="GO" id="GO:0030246">
    <property type="term" value="F:carbohydrate binding"/>
    <property type="evidence" value="ECO:0007669"/>
    <property type="project" value="InterPro"/>
</dbReference>
<keyword evidence="1" id="KW-0378">Hydrolase</keyword>
<dbReference type="OrthoDB" id="115803at2"/>